<keyword evidence="6 12" id="KW-0064">Aspartyl protease</keyword>
<comment type="caution">
    <text evidence="16">The sequence shown here is derived from an EMBL/GenBank/DDBJ whole genome shotgun (WGS) entry which is preliminary data.</text>
</comment>
<accession>A0AAP0FUV2</accession>
<evidence type="ECO:0000256" key="7">
    <source>
        <dbReference type="ARBA" id="ARBA00022801"/>
    </source>
</evidence>
<comment type="similarity">
    <text evidence="2 12">Belongs to the peptidase A1 family.</text>
</comment>
<dbReference type="GO" id="GO:0004190">
    <property type="term" value="F:aspartic-type endopeptidase activity"/>
    <property type="evidence" value="ECO:0007669"/>
    <property type="project" value="UniProtKB-KW"/>
</dbReference>
<evidence type="ECO:0000256" key="12">
    <source>
        <dbReference type="RuleBase" id="RU000454"/>
    </source>
</evidence>
<keyword evidence="8" id="KW-0472">Membrane</keyword>
<keyword evidence="7 12" id="KW-0378">Hydrolase</keyword>
<dbReference type="AlphaFoldDB" id="A0AAP0FUV2"/>
<dbReference type="InterPro" id="IPR021109">
    <property type="entry name" value="Peptidase_aspartic_dom_sf"/>
</dbReference>
<dbReference type="CDD" id="cd05471">
    <property type="entry name" value="pepsin_like"/>
    <property type="match status" value="1"/>
</dbReference>
<evidence type="ECO:0000256" key="3">
    <source>
        <dbReference type="ARBA" id="ARBA00022475"/>
    </source>
</evidence>
<dbReference type="Pfam" id="PF14541">
    <property type="entry name" value="TAXi_C"/>
    <property type="match status" value="1"/>
</dbReference>
<organism evidence="16 17">
    <name type="scientific">Platanthera zijinensis</name>
    <dbReference type="NCBI Taxonomy" id="2320716"/>
    <lineage>
        <taxon>Eukaryota</taxon>
        <taxon>Viridiplantae</taxon>
        <taxon>Streptophyta</taxon>
        <taxon>Embryophyta</taxon>
        <taxon>Tracheophyta</taxon>
        <taxon>Spermatophyta</taxon>
        <taxon>Magnoliopsida</taxon>
        <taxon>Liliopsida</taxon>
        <taxon>Asparagales</taxon>
        <taxon>Orchidaceae</taxon>
        <taxon>Orchidoideae</taxon>
        <taxon>Orchideae</taxon>
        <taxon>Orchidinae</taxon>
        <taxon>Platanthera</taxon>
    </lineage>
</organism>
<evidence type="ECO:0000313" key="16">
    <source>
        <dbReference type="EMBL" id="KAK8916081.1"/>
    </source>
</evidence>
<evidence type="ECO:0000256" key="1">
    <source>
        <dbReference type="ARBA" id="ARBA00004193"/>
    </source>
</evidence>
<dbReference type="FunFam" id="2.40.70.10:FF:000012">
    <property type="entry name" value="Aspartyl protease family protein 1"/>
    <property type="match status" value="1"/>
</dbReference>
<feature type="signal peptide" evidence="14">
    <location>
        <begin position="1"/>
        <end position="29"/>
    </location>
</feature>
<evidence type="ECO:0000256" key="8">
    <source>
        <dbReference type="ARBA" id="ARBA00023136"/>
    </source>
</evidence>
<evidence type="ECO:0000256" key="9">
    <source>
        <dbReference type="ARBA" id="ARBA00023180"/>
    </source>
</evidence>
<keyword evidence="9" id="KW-0325">Glycoprotein</keyword>
<dbReference type="EMBL" id="JBBWWQ010000020">
    <property type="protein sequence ID" value="KAK8916081.1"/>
    <property type="molecule type" value="Genomic_DNA"/>
</dbReference>
<feature type="chain" id="PRO_5042957417" evidence="14">
    <location>
        <begin position="30"/>
        <end position="536"/>
    </location>
</feature>
<keyword evidence="10" id="KW-0449">Lipoprotein</keyword>
<evidence type="ECO:0000256" key="11">
    <source>
        <dbReference type="PIRSR" id="PIRSR601461-1"/>
    </source>
</evidence>
<evidence type="ECO:0000256" key="4">
    <source>
        <dbReference type="ARBA" id="ARBA00022670"/>
    </source>
</evidence>
<reference evidence="16 17" key="1">
    <citation type="journal article" date="2022" name="Nat. Plants">
        <title>Genomes of leafy and leafless Platanthera orchids illuminate the evolution of mycoheterotrophy.</title>
        <authorList>
            <person name="Li M.H."/>
            <person name="Liu K.W."/>
            <person name="Li Z."/>
            <person name="Lu H.C."/>
            <person name="Ye Q.L."/>
            <person name="Zhang D."/>
            <person name="Wang J.Y."/>
            <person name="Li Y.F."/>
            <person name="Zhong Z.M."/>
            <person name="Liu X."/>
            <person name="Yu X."/>
            <person name="Liu D.K."/>
            <person name="Tu X.D."/>
            <person name="Liu B."/>
            <person name="Hao Y."/>
            <person name="Liao X.Y."/>
            <person name="Jiang Y.T."/>
            <person name="Sun W.H."/>
            <person name="Chen J."/>
            <person name="Chen Y.Q."/>
            <person name="Ai Y."/>
            <person name="Zhai J.W."/>
            <person name="Wu S.S."/>
            <person name="Zhou Z."/>
            <person name="Hsiao Y.Y."/>
            <person name="Wu W.L."/>
            <person name="Chen Y.Y."/>
            <person name="Lin Y.F."/>
            <person name="Hsu J.L."/>
            <person name="Li C.Y."/>
            <person name="Wang Z.W."/>
            <person name="Zhao X."/>
            <person name="Zhong W.Y."/>
            <person name="Ma X.K."/>
            <person name="Ma L."/>
            <person name="Huang J."/>
            <person name="Chen G.Z."/>
            <person name="Huang M.Z."/>
            <person name="Huang L."/>
            <person name="Peng D.H."/>
            <person name="Luo Y.B."/>
            <person name="Zou S.Q."/>
            <person name="Chen S.P."/>
            <person name="Lan S."/>
            <person name="Tsai W.C."/>
            <person name="Van de Peer Y."/>
            <person name="Liu Z.J."/>
        </authorList>
    </citation>
    <scope>NUCLEOTIDE SEQUENCE [LARGE SCALE GENOMIC DNA]</scope>
    <source>
        <strain evidence="16">Lor287</strain>
    </source>
</reference>
<gene>
    <name evidence="16" type="ORF">KSP39_PZI022865</name>
</gene>
<dbReference type="GO" id="GO:0005886">
    <property type="term" value="C:plasma membrane"/>
    <property type="evidence" value="ECO:0007669"/>
    <property type="project" value="UniProtKB-SubCell"/>
</dbReference>
<keyword evidence="17" id="KW-1185">Reference proteome</keyword>
<dbReference type="Pfam" id="PF14543">
    <property type="entry name" value="TAXi_N"/>
    <property type="match status" value="1"/>
</dbReference>
<dbReference type="PRINTS" id="PR00792">
    <property type="entry name" value="PEPSIN"/>
</dbReference>
<dbReference type="Gene3D" id="2.40.70.10">
    <property type="entry name" value="Acid Proteases"/>
    <property type="match status" value="2"/>
</dbReference>
<evidence type="ECO:0000256" key="6">
    <source>
        <dbReference type="ARBA" id="ARBA00022750"/>
    </source>
</evidence>
<feature type="compositionally biased region" description="Polar residues" evidence="13">
    <location>
        <begin position="496"/>
        <end position="505"/>
    </location>
</feature>
<dbReference type="InterPro" id="IPR034164">
    <property type="entry name" value="Pepsin-like_dom"/>
</dbReference>
<dbReference type="FunFam" id="2.40.70.10:FF:000014">
    <property type="entry name" value="Aspartyl protease family protein 1"/>
    <property type="match status" value="1"/>
</dbReference>
<keyword evidence="4 12" id="KW-0645">Protease</keyword>
<name>A0AAP0FUV2_9ASPA</name>
<evidence type="ECO:0000256" key="5">
    <source>
        <dbReference type="ARBA" id="ARBA00022729"/>
    </source>
</evidence>
<feature type="active site" evidence="11">
    <location>
        <position position="131"/>
    </location>
</feature>
<dbReference type="SUPFAM" id="SSF50630">
    <property type="entry name" value="Acid proteases"/>
    <property type="match status" value="1"/>
</dbReference>
<dbReference type="Proteomes" id="UP001418222">
    <property type="component" value="Unassembled WGS sequence"/>
</dbReference>
<feature type="domain" description="Peptidase A1" evidence="15">
    <location>
        <begin position="113"/>
        <end position="457"/>
    </location>
</feature>
<evidence type="ECO:0000256" key="13">
    <source>
        <dbReference type="SAM" id="MobiDB-lite"/>
    </source>
</evidence>
<evidence type="ECO:0000313" key="17">
    <source>
        <dbReference type="Proteomes" id="UP001418222"/>
    </source>
</evidence>
<sequence>MAAASAVDSFPRLLFLLLFFCLLFALVLEESYAAPGFGFDIHHRFSDRVRQWANSRPRDLPGGWPDKGTPEYYSALVGHDRAIHGRALAELAPELSLADGNETIRINSLGFLHYAVVSVGTPNVTFLVALDTGSNLFWVPCDCTRCAPTSSDSYGLGVDLNIYSPSTSTTSQNIPCNSSLCSGYKNECSGMDGLCPYMVEYVSAMTSSSGFLVNDVLYLTTEGSNPQIVKAPIVIGCGKVQTGSFLGDAAPNGLFGLGRDNLSVPSVLSSRGLISNSFSMCFGRDGIGRINFGDQGSSDQGQTSFNVKQNNSLYNISITGMEVGNSSSDVSFSALVDSGTSFTTLTDPAYTKLSESFNAAVSKKRADVDPSIPFEYCYLLSSKENLTHLPFINFITQGGSKIPVNFPVIFISNQQQQRNFMFCLALVKNNALNIIGQNFLTGLRVVFDRDRMILGWKKFDCYNMEDSNPLPVEPRNSSAAPPSPALGPTSFDPEATTKQGNGTQVTVVSPPGSSSSCLNRFFGIGLVFFLLPVAIL</sequence>
<dbReference type="PANTHER" id="PTHR13683:SF232">
    <property type="entry name" value="OS09G0542100 PROTEIN"/>
    <property type="match status" value="1"/>
</dbReference>
<dbReference type="InterPro" id="IPR001969">
    <property type="entry name" value="Aspartic_peptidase_AS"/>
</dbReference>
<evidence type="ECO:0000256" key="10">
    <source>
        <dbReference type="ARBA" id="ARBA00023288"/>
    </source>
</evidence>
<keyword evidence="3" id="KW-1003">Cell membrane</keyword>
<dbReference type="InterPro" id="IPR033121">
    <property type="entry name" value="PEPTIDASE_A1"/>
</dbReference>
<comment type="subcellular location">
    <subcellularLocation>
        <location evidence="1">Cell membrane</location>
        <topology evidence="1">Lipid-anchor</topology>
    </subcellularLocation>
</comment>
<dbReference type="InterPro" id="IPR032861">
    <property type="entry name" value="TAXi_N"/>
</dbReference>
<evidence type="ECO:0000256" key="2">
    <source>
        <dbReference type="ARBA" id="ARBA00007447"/>
    </source>
</evidence>
<dbReference type="PANTHER" id="PTHR13683">
    <property type="entry name" value="ASPARTYL PROTEASES"/>
    <property type="match status" value="1"/>
</dbReference>
<feature type="region of interest" description="Disordered" evidence="13">
    <location>
        <begin position="470"/>
        <end position="505"/>
    </location>
</feature>
<dbReference type="PROSITE" id="PS51767">
    <property type="entry name" value="PEPTIDASE_A1"/>
    <property type="match status" value="1"/>
</dbReference>
<evidence type="ECO:0000256" key="14">
    <source>
        <dbReference type="SAM" id="SignalP"/>
    </source>
</evidence>
<protein>
    <submittedName>
        <fullName evidence="16">Aspartic proteinase-like protein 1</fullName>
    </submittedName>
</protein>
<keyword evidence="5 14" id="KW-0732">Signal</keyword>
<feature type="active site" evidence="11">
    <location>
        <position position="337"/>
    </location>
</feature>
<proteinExistence type="inferred from homology"/>
<dbReference type="PROSITE" id="PS00141">
    <property type="entry name" value="ASP_PROTEASE"/>
    <property type="match status" value="2"/>
</dbReference>
<dbReference type="InterPro" id="IPR032799">
    <property type="entry name" value="TAXi_C"/>
</dbReference>
<dbReference type="InterPro" id="IPR001461">
    <property type="entry name" value="Aspartic_peptidase_A1"/>
</dbReference>
<dbReference type="GO" id="GO:0006508">
    <property type="term" value="P:proteolysis"/>
    <property type="evidence" value="ECO:0007669"/>
    <property type="project" value="UniProtKB-KW"/>
</dbReference>
<evidence type="ECO:0000259" key="15">
    <source>
        <dbReference type="PROSITE" id="PS51767"/>
    </source>
</evidence>